<dbReference type="SUPFAM" id="SSF46689">
    <property type="entry name" value="Homeodomain-like"/>
    <property type="match status" value="1"/>
</dbReference>
<dbReference type="PANTHER" id="PTHR43479">
    <property type="entry name" value="ACREF/ENVCD OPERON REPRESSOR-RELATED"/>
    <property type="match status" value="1"/>
</dbReference>
<accession>A0A1G5RSU8</accession>
<dbReference type="PROSITE" id="PS01081">
    <property type="entry name" value="HTH_TETR_1"/>
    <property type="match status" value="1"/>
</dbReference>
<organism evidence="4 5">
    <name type="scientific">Acidaminobacter hydrogenoformans DSM 2784</name>
    <dbReference type="NCBI Taxonomy" id="1120920"/>
    <lineage>
        <taxon>Bacteria</taxon>
        <taxon>Bacillati</taxon>
        <taxon>Bacillota</taxon>
        <taxon>Clostridia</taxon>
        <taxon>Peptostreptococcales</taxon>
        <taxon>Acidaminobacteraceae</taxon>
        <taxon>Acidaminobacter</taxon>
    </lineage>
</organism>
<dbReference type="InterPro" id="IPR009057">
    <property type="entry name" value="Homeodomain-like_sf"/>
</dbReference>
<protein>
    <submittedName>
        <fullName evidence="4">Transcriptional regulator, TetR family</fullName>
    </submittedName>
</protein>
<dbReference type="Gene3D" id="1.10.357.10">
    <property type="entry name" value="Tetracycline Repressor, domain 2"/>
    <property type="match status" value="1"/>
</dbReference>
<dbReference type="InterPro" id="IPR050624">
    <property type="entry name" value="HTH-type_Tx_Regulator"/>
</dbReference>
<dbReference type="EMBL" id="FMWL01000002">
    <property type="protein sequence ID" value="SCZ77087.1"/>
    <property type="molecule type" value="Genomic_DNA"/>
</dbReference>
<dbReference type="Proteomes" id="UP000199208">
    <property type="component" value="Unassembled WGS sequence"/>
</dbReference>
<dbReference type="Pfam" id="PF00440">
    <property type="entry name" value="TetR_N"/>
    <property type="match status" value="1"/>
</dbReference>
<name>A0A1G5RSU8_9FIRM</name>
<keyword evidence="1 2" id="KW-0238">DNA-binding</keyword>
<dbReference type="OrthoDB" id="494991at2"/>
<feature type="DNA-binding region" description="H-T-H motif" evidence="2">
    <location>
        <begin position="29"/>
        <end position="48"/>
    </location>
</feature>
<proteinExistence type="predicted"/>
<dbReference type="PRINTS" id="PR00455">
    <property type="entry name" value="HTHTETR"/>
</dbReference>
<evidence type="ECO:0000259" key="3">
    <source>
        <dbReference type="PROSITE" id="PS50977"/>
    </source>
</evidence>
<dbReference type="STRING" id="1120920.SAMN03080599_00559"/>
<evidence type="ECO:0000313" key="5">
    <source>
        <dbReference type="Proteomes" id="UP000199208"/>
    </source>
</evidence>
<evidence type="ECO:0000313" key="4">
    <source>
        <dbReference type="EMBL" id="SCZ77087.1"/>
    </source>
</evidence>
<sequence length="202" mass="23093">MQVLKDQVRNRIITSAKSEFLEKGFAHASMRVIAENSEITVGNIYRYFSSKQSLFEEVVRPAYLSLKGLLESIQINEEIPLPPERYQVIREKFVGEISDAISKYHGEILILFNGTAGTNYEDAINEVSKLIFDVLEKYVMVPLASRKSVQNLKALGRLISNGLVEAINDLLLRVDNSEKEILVSELRTIIDFYFRDLVTRFD</sequence>
<evidence type="ECO:0000256" key="1">
    <source>
        <dbReference type="ARBA" id="ARBA00023125"/>
    </source>
</evidence>
<dbReference type="InterPro" id="IPR023772">
    <property type="entry name" value="DNA-bd_HTH_TetR-type_CS"/>
</dbReference>
<dbReference type="PANTHER" id="PTHR43479:SF11">
    <property type="entry name" value="ACREF_ENVCD OPERON REPRESSOR-RELATED"/>
    <property type="match status" value="1"/>
</dbReference>
<dbReference type="AlphaFoldDB" id="A0A1G5RSU8"/>
<dbReference type="InterPro" id="IPR001647">
    <property type="entry name" value="HTH_TetR"/>
</dbReference>
<dbReference type="GO" id="GO:0003677">
    <property type="term" value="F:DNA binding"/>
    <property type="evidence" value="ECO:0007669"/>
    <property type="project" value="UniProtKB-UniRule"/>
</dbReference>
<feature type="domain" description="HTH tetR-type" evidence="3">
    <location>
        <begin position="6"/>
        <end position="66"/>
    </location>
</feature>
<evidence type="ECO:0000256" key="2">
    <source>
        <dbReference type="PROSITE-ProRule" id="PRU00335"/>
    </source>
</evidence>
<keyword evidence="5" id="KW-1185">Reference proteome</keyword>
<dbReference type="PROSITE" id="PS50977">
    <property type="entry name" value="HTH_TETR_2"/>
    <property type="match status" value="1"/>
</dbReference>
<reference evidence="4 5" key="1">
    <citation type="submission" date="2016-10" db="EMBL/GenBank/DDBJ databases">
        <authorList>
            <person name="de Groot N.N."/>
        </authorList>
    </citation>
    <scope>NUCLEOTIDE SEQUENCE [LARGE SCALE GENOMIC DNA]</scope>
    <source>
        <strain evidence="4 5">DSM 2784</strain>
    </source>
</reference>
<gene>
    <name evidence="4" type="ORF">SAMN03080599_00559</name>
</gene>
<dbReference type="RefSeq" id="WP_092589359.1">
    <property type="nucleotide sequence ID" value="NZ_FMWL01000002.1"/>
</dbReference>